<sequence>MFVSSSKTSIAAHCKVQRNPRNDYYYSSFISKTAHSYLSEIYKILRVKERKN</sequence>
<dbReference type="Proteomes" id="UP000053825">
    <property type="component" value="Unassembled WGS sequence"/>
</dbReference>
<organism evidence="1 2">
    <name type="scientific">Habropoda laboriosa</name>
    <dbReference type="NCBI Taxonomy" id="597456"/>
    <lineage>
        <taxon>Eukaryota</taxon>
        <taxon>Metazoa</taxon>
        <taxon>Ecdysozoa</taxon>
        <taxon>Arthropoda</taxon>
        <taxon>Hexapoda</taxon>
        <taxon>Insecta</taxon>
        <taxon>Pterygota</taxon>
        <taxon>Neoptera</taxon>
        <taxon>Endopterygota</taxon>
        <taxon>Hymenoptera</taxon>
        <taxon>Apocrita</taxon>
        <taxon>Aculeata</taxon>
        <taxon>Apoidea</taxon>
        <taxon>Anthophila</taxon>
        <taxon>Apidae</taxon>
        <taxon>Habropoda</taxon>
    </lineage>
</organism>
<gene>
    <name evidence="1" type="ORF">WH47_07589</name>
</gene>
<reference evidence="1 2" key="1">
    <citation type="submission" date="2015-07" db="EMBL/GenBank/DDBJ databases">
        <title>The genome of Habropoda laboriosa.</title>
        <authorList>
            <person name="Pan H."/>
            <person name="Kapheim K."/>
        </authorList>
    </citation>
    <scope>NUCLEOTIDE SEQUENCE [LARGE SCALE GENOMIC DNA]</scope>
    <source>
        <strain evidence="1">0110345459</strain>
    </source>
</reference>
<proteinExistence type="predicted"/>
<dbReference type="EMBL" id="KQ414612">
    <property type="protein sequence ID" value="KOC69138.1"/>
    <property type="molecule type" value="Genomic_DNA"/>
</dbReference>
<accession>A0A0L7RE68</accession>
<evidence type="ECO:0000313" key="1">
    <source>
        <dbReference type="EMBL" id="KOC69138.1"/>
    </source>
</evidence>
<keyword evidence="2" id="KW-1185">Reference proteome</keyword>
<dbReference type="AlphaFoldDB" id="A0A0L7RE68"/>
<evidence type="ECO:0000313" key="2">
    <source>
        <dbReference type="Proteomes" id="UP000053825"/>
    </source>
</evidence>
<protein>
    <submittedName>
        <fullName evidence="1">Uncharacterized protein</fullName>
    </submittedName>
</protein>
<name>A0A0L7RE68_9HYME</name>